<proteinExistence type="predicted"/>
<sequence length="104" mass="11807">MIAISATDKKLTSSMDLRFGRAPYFLLTDGETSRFVSNPFCNEESNIGPRLVNFLKEHNVNRIVTGEIGPKAKAKLDEFKIQLIMLSEDKIALLHILKKMNLNR</sequence>
<protein>
    <submittedName>
        <fullName evidence="2">Putative Fe-Mo cluster-binding NifX family protein</fullName>
    </submittedName>
</protein>
<dbReference type="AlphaFoldDB" id="A0A2T5C037"/>
<dbReference type="PANTHER" id="PTHR42983">
    <property type="entry name" value="DINITROGENASE IRON-MOLYBDENUM COFACTOR PROTEIN-RELATED"/>
    <property type="match status" value="1"/>
</dbReference>
<evidence type="ECO:0000259" key="1">
    <source>
        <dbReference type="Pfam" id="PF02579"/>
    </source>
</evidence>
<dbReference type="OrthoDB" id="9807451at2"/>
<dbReference type="Gene3D" id="3.30.420.130">
    <property type="entry name" value="Dinitrogenase iron-molybdenum cofactor biosynthesis domain"/>
    <property type="match status" value="1"/>
</dbReference>
<organism evidence="2 3">
    <name type="scientific">Mangrovibacterium marinum</name>
    <dbReference type="NCBI Taxonomy" id="1639118"/>
    <lineage>
        <taxon>Bacteria</taxon>
        <taxon>Pseudomonadati</taxon>
        <taxon>Bacteroidota</taxon>
        <taxon>Bacteroidia</taxon>
        <taxon>Marinilabiliales</taxon>
        <taxon>Prolixibacteraceae</taxon>
        <taxon>Mangrovibacterium</taxon>
    </lineage>
</organism>
<dbReference type="Proteomes" id="UP000243525">
    <property type="component" value="Unassembled WGS sequence"/>
</dbReference>
<dbReference type="PANTHER" id="PTHR42983:SF1">
    <property type="entry name" value="IRON-MOLYBDENUM PROTEIN"/>
    <property type="match status" value="1"/>
</dbReference>
<comment type="caution">
    <text evidence="2">The sequence shown here is derived from an EMBL/GenBank/DDBJ whole genome shotgun (WGS) entry which is preliminary data.</text>
</comment>
<keyword evidence="3" id="KW-1185">Reference proteome</keyword>
<name>A0A2T5C037_9BACT</name>
<accession>A0A2T5C037</accession>
<dbReference type="EMBL" id="QAAD01000012">
    <property type="protein sequence ID" value="PTN07930.1"/>
    <property type="molecule type" value="Genomic_DNA"/>
</dbReference>
<dbReference type="InterPro" id="IPR036105">
    <property type="entry name" value="DiNase_FeMo-co_biosyn_sf"/>
</dbReference>
<evidence type="ECO:0000313" key="2">
    <source>
        <dbReference type="EMBL" id="PTN07930.1"/>
    </source>
</evidence>
<gene>
    <name evidence="2" type="ORF">C8N47_11292</name>
</gene>
<feature type="domain" description="Dinitrogenase iron-molybdenum cofactor biosynthesis" evidence="1">
    <location>
        <begin position="13"/>
        <end position="91"/>
    </location>
</feature>
<dbReference type="SUPFAM" id="SSF53146">
    <property type="entry name" value="Nitrogenase accessory factor-like"/>
    <property type="match status" value="1"/>
</dbReference>
<evidence type="ECO:0000313" key="3">
    <source>
        <dbReference type="Proteomes" id="UP000243525"/>
    </source>
</evidence>
<dbReference type="Pfam" id="PF02579">
    <property type="entry name" value="Nitro_FeMo-Co"/>
    <property type="match status" value="1"/>
</dbReference>
<dbReference type="InterPro" id="IPR003731">
    <property type="entry name" value="Di-Nase_FeMo-co_biosynth"/>
</dbReference>
<dbReference type="RefSeq" id="WP_107822908.1">
    <property type="nucleotide sequence ID" value="NZ_OY782574.1"/>
</dbReference>
<reference evidence="2 3" key="1">
    <citation type="submission" date="2018-04" db="EMBL/GenBank/DDBJ databases">
        <title>Genomic Encyclopedia of Archaeal and Bacterial Type Strains, Phase II (KMG-II): from individual species to whole genera.</title>
        <authorList>
            <person name="Goeker M."/>
        </authorList>
    </citation>
    <scope>NUCLEOTIDE SEQUENCE [LARGE SCALE GENOMIC DNA]</scope>
    <source>
        <strain evidence="2 3">DSM 28823</strain>
    </source>
</reference>